<dbReference type="RefSeq" id="WP_132012159.1">
    <property type="nucleotide sequence ID" value="NZ_SLUN01000001.1"/>
</dbReference>
<dbReference type="GO" id="GO:0016740">
    <property type="term" value="F:transferase activity"/>
    <property type="evidence" value="ECO:0007669"/>
    <property type="project" value="UniProtKB-KW"/>
</dbReference>
<dbReference type="OrthoDB" id="9787617at2"/>
<reference evidence="2 3" key="1">
    <citation type="submission" date="2019-03" db="EMBL/GenBank/DDBJ databases">
        <title>Genomic Encyclopedia of Type Strains, Phase IV (KMG-IV): sequencing the most valuable type-strain genomes for metagenomic binning, comparative biology and taxonomic classification.</title>
        <authorList>
            <person name="Goeker M."/>
        </authorList>
    </citation>
    <scope>NUCLEOTIDE SEQUENCE [LARGE SCALE GENOMIC DNA]</scope>
    <source>
        <strain evidence="2 3">LX-B</strain>
    </source>
</reference>
<dbReference type="AlphaFoldDB" id="A0A4R1SBU2"/>
<proteinExistence type="predicted"/>
<dbReference type="Proteomes" id="UP000295008">
    <property type="component" value="Unassembled WGS sequence"/>
</dbReference>
<dbReference type="Pfam" id="PF13692">
    <property type="entry name" value="Glyco_trans_1_4"/>
    <property type="match status" value="1"/>
</dbReference>
<gene>
    <name evidence="2" type="ORF">EDC14_100134</name>
</gene>
<evidence type="ECO:0000259" key="1">
    <source>
        <dbReference type="Pfam" id="PF13439"/>
    </source>
</evidence>
<comment type="caution">
    <text evidence="2">The sequence shown here is derived from an EMBL/GenBank/DDBJ whole genome shotgun (WGS) entry which is preliminary data.</text>
</comment>
<name>A0A4R1SBU2_HYDET</name>
<protein>
    <submittedName>
        <fullName evidence="2">Glycosyltransferase involved in cell wall biosynthesis</fullName>
    </submittedName>
</protein>
<keyword evidence="3" id="KW-1185">Reference proteome</keyword>
<accession>A0A4R1SBU2</accession>
<keyword evidence="2" id="KW-0808">Transferase</keyword>
<organism evidence="2 3">
    <name type="scientific">Hydrogenispora ethanolica</name>
    <dbReference type="NCBI Taxonomy" id="1082276"/>
    <lineage>
        <taxon>Bacteria</taxon>
        <taxon>Bacillati</taxon>
        <taxon>Bacillota</taxon>
        <taxon>Hydrogenispora</taxon>
    </lineage>
</organism>
<dbReference type="InterPro" id="IPR028098">
    <property type="entry name" value="Glyco_trans_4-like_N"/>
</dbReference>
<feature type="domain" description="Glycosyltransferase subfamily 4-like N-terminal" evidence="1">
    <location>
        <begin position="25"/>
        <end position="203"/>
    </location>
</feature>
<sequence length="422" mass="48002">MLYYLNYDGFRCSVFESQVLTPLLHLKKQGRKVRLIDYEKKADLPGLESYRQRCALALGEPPLILPKSKRCNFIISARQIRQLASVLRQAAADSTIVLHGRGCFAGYMALKAREMLQHDPVRIKVITDFRGLVSAEYQLEWERHRLLRGPVAWVAQGVRRIEQYAAEHSDHLLCVSQPFRDYLVRHYPVLQTRISVIPACVDRRKFQFDPAARECLRAVYGLGRSFVVAYNGGAQRWQSPRLLMETFLKIRARIANAKLLLITNEPQRFEEYAAECGLQSADYLIFQVGHQAVAEYLSMADCALLVREPHPVNEVASPTKFAEYLSCNLPVVLSRGIGDTAAVLQTHPVGCFTDQLEKIPELSKGGRWEIFQSAVSRYYSWDAHGSRLNAVYESLLTAENTEEGWDIAYQPALRGIGNDRRL</sequence>
<evidence type="ECO:0000313" key="2">
    <source>
        <dbReference type="EMBL" id="TCL76754.1"/>
    </source>
</evidence>
<dbReference type="Gene3D" id="3.40.50.2000">
    <property type="entry name" value="Glycogen Phosphorylase B"/>
    <property type="match status" value="2"/>
</dbReference>
<evidence type="ECO:0000313" key="3">
    <source>
        <dbReference type="Proteomes" id="UP000295008"/>
    </source>
</evidence>
<dbReference type="PANTHER" id="PTHR12526">
    <property type="entry name" value="GLYCOSYLTRANSFERASE"/>
    <property type="match status" value="1"/>
</dbReference>
<dbReference type="Pfam" id="PF13439">
    <property type="entry name" value="Glyco_transf_4"/>
    <property type="match status" value="1"/>
</dbReference>
<dbReference type="SUPFAM" id="SSF53756">
    <property type="entry name" value="UDP-Glycosyltransferase/glycogen phosphorylase"/>
    <property type="match status" value="1"/>
</dbReference>
<dbReference type="EMBL" id="SLUN01000001">
    <property type="protein sequence ID" value="TCL76754.1"/>
    <property type="molecule type" value="Genomic_DNA"/>
</dbReference>